<dbReference type="Proteomes" id="UP001565471">
    <property type="component" value="Unassembled WGS sequence"/>
</dbReference>
<gene>
    <name evidence="2" type="ORF">ABIF29_004316</name>
    <name evidence="1" type="ORF">JOH49_006873</name>
</gene>
<evidence type="ECO:0000313" key="2">
    <source>
        <dbReference type="EMBL" id="MEY9317517.1"/>
    </source>
</evidence>
<evidence type="ECO:0000313" key="3">
    <source>
        <dbReference type="Proteomes" id="UP000673383"/>
    </source>
</evidence>
<organism evidence="1 3">
    <name type="scientific">Bradyrhizobium elkanii</name>
    <dbReference type="NCBI Taxonomy" id="29448"/>
    <lineage>
        <taxon>Bacteria</taxon>
        <taxon>Pseudomonadati</taxon>
        <taxon>Pseudomonadota</taxon>
        <taxon>Alphaproteobacteria</taxon>
        <taxon>Hyphomicrobiales</taxon>
        <taxon>Nitrobacteraceae</taxon>
        <taxon>Bradyrhizobium</taxon>
    </lineage>
</organism>
<comment type="caution">
    <text evidence="1">The sequence shown here is derived from an EMBL/GenBank/DDBJ whole genome shotgun (WGS) entry which is preliminary data.</text>
</comment>
<protein>
    <submittedName>
        <fullName evidence="1">Uncharacterized protein</fullName>
    </submittedName>
</protein>
<evidence type="ECO:0000313" key="1">
    <source>
        <dbReference type="EMBL" id="MBP1297120.1"/>
    </source>
</evidence>
<dbReference type="RefSeq" id="WP_028340248.1">
    <property type="nucleotide sequence ID" value="NZ_CP126026.1"/>
</dbReference>
<evidence type="ECO:0000313" key="4">
    <source>
        <dbReference type="Proteomes" id="UP001565471"/>
    </source>
</evidence>
<dbReference type="Proteomes" id="UP000673383">
    <property type="component" value="Unassembled WGS sequence"/>
</dbReference>
<sequence>MSAIVNFRNNIIEAIKAAAPEIQNVDWYDGLFDEKDIADWTLKTPCARVAVMNVPTEHHSTGELNACLRVVVVIIDENRYVQLDGDADAWDLVEKIAIMANLNTFGDPNAAPATKVIFKRISQPELRREGIAVGIVEWTSDLMIGVNRSVERSYFFLNGERINKVPRSRVTALGQINLASGAHAEETLDITPED</sequence>
<reference evidence="1" key="1">
    <citation type="submission" date="2021-02" db="EMBL/GenBank/DDBJ databases">
        <title>Genomic Encyclopedia of Type Strains, Phase IV (KMG-V): Genome sequencing to study the core and pangenomes of soil and plant-associated prokaryotes.</title>
        <authorList>
            <person name="Whitman W."/>
        </authorList>
    </citation>
    <scope>NUCLEOTIDE SEQUENCE</scope>
    <source>
        <strain evidence="1">USDA 406</strain>
    </source>
</reference>
<accession>A0A8I1YE64</accession>
<dbReference type="EMBL" id="JBGBZA010000002">
    <property type="protein sequence ID" value="MEY9317517.1"/>
    <property type="molecule type" value="Genomic_DNA"/>
</dbReference>
<dbReference type="AlphaFoldDB" id="A0A8I1YE64"/>
<proteinExistence type="predicted"/>
<name>A0A8I1YE64_BRAEL</name>
<dbReference type="EMBL" id="JAFICZ010000001">
    <property type="protein sequence ID" value="MBP1297120.1"/>
    <property type="molecule type" value="Genomic_DNA"/>
</dbReference>
<keyword evidence="4" id="KW-1185">Reference proteome</keyword>
<reference evidence="2 4" key="2">
    <citation type="submission" date="2024-07" db="EMBL/GenBank/DDBJ databases">
        <title>Genomic Encyclopedia of Type Strains, Phase V (KMG-V): Genome sequencing to study the core and pangenomes of soil and plant-associated prokaryotes.</title>
        <authorList>
            <person name="Whitman W."/>
        </authorList>
    </citation>
    <scope>NUCLEOTIDE SEQUENCE [LARGE SCALE GENOMIC DNA]</scope>
    <source>
        <strain evidence="2 4">USDA 415</strain>
    </source>
</reference>